<proteinExistence type="predicted"/>
<accession>A0ABQ4V1H5</accession>
<feature type="domain" description="Aspartate/glutamate/uridylate kinase" evidence="1">
    <location>
        <begin position="28"/>
        <end position="96"/>
    </location>
</feature>
<reference evidence="2" key="2">
    <citation type="submission" date="2021-08" db="EMBL/GenBank/DDBJ databases">
        <authorList>
            <person name="Tani A."/>
            <person name="Ola A."/>
            <person name="Ogura Y."/>
            <person name="Katsura K."/>
            <person name="Hayashi T."/>
        </authorList>
    </citation>
    <scope>NUCLEOTIDE SEQUENCE</scope>
    <source>
        <strain evidence="2">DSM 14458</strain>
    </source>
</reference>
<dbReference type="InterPro" id="IPR001048">
    <property type="entry name" value="Asp/Glu/Uridylate_kinase"/>
</dbReference>
<protein>
    <recommendedName>
        <fullName evidence="1">Aspartate/glutamate/uridylate kinase domain-containing protein</fullName>
    </recommendedName>
</protein>
<dbReference type="Gene3D" id="3.40.1160.10">
    <property type="entry name" value="Acetylglutamate kinase-like"/>
    <property type="match status" value="1"/>
</dbReference>
<dbReference type="EMBL" id="BPRE01000010">
    <property type="protein sequence ID" value="GJE76777.1"/>
    <property type="molecule type" value="Genomic_DNA"/>
</dbReference>
<dbReference type="Proteomes" id="UP001055093">
    <property type="component" value="Unassembled WGS sequence"/>
</dbReference>
<evidence type="ECO:0000313" key="2">
    <source>
        <dbReference type="EMBL" id="GJE76777.1"/>
    </source>
</evidence>
<dbReference type="InterPro" id="IPR036393">
    <property type="entry name" value="AceGlu_kinase-like_sf"/>
</dbReference>
<gene>
    <name evidence="2" type="ORF">BGCPKDLD_3376</name>
</gene>
<organism evidence="2 3">
    <name type="scientific">Methylorubrum suomiense</name>
    <dbReference type="NCBI Taxonomy" id="144191"/>
    <lineage>
        <taxon>Bacteria</taxon>
        <taxon>Pseudomonadati</taxon>
        <taxon>Pseudomonadota</taxon>
        <taxon>Alphaproteobacteria</taxon>
        <taxon>Hyphomicrobiales</taxon>
        <taxon>Methylobacteriaceae</taxon>
        <taxon>Methylorubrum</taxon>
    </lineage>
</organism>
<reference evidence="2" key="1">
    <citation type="journal article" date="2021" name="Front. Microbiol.">
        <title>Comprehensive Comparative Genomics and Phenotyping of Methylobacterium Species.</title>
        <authorList>
            <person name="Alessa O."/>
            <person name="Ogura Y."/>
            <person name="Fujitani Y."/>
            <person name="Takami H."/>
            <person name="Hayashi T."/>
            <person name="Sahin N."/>
            <person name="Tani A."/>
        </authorList>
    </citation>
    <scope>NUCLEOTIDE SEQUENCE</scope>
    <source>
        <strain evidence="2">DSM 14458</strain>
    </source>
</reference>
<sequence>MHAARSSLSRSAPSVDVPARDAAAEVHVVKIGGSLVSDRERLRAILAACVVEGPVAVVPGGGPFADAVRASQAALGFDDALAHRLALDAMGRMAEIFCSLEPRLTATVRLEDLTRALREGRSIVWDPAALKAGFPEIPESWEVTSDSLALWLASRLGASRCILEKSAPVIATDAAELAAAGVVDAAFPRFAAAFAGEIVVRGPSALGQAA</sequence>
<name>A0ABQ4V1H5_9HYPH</name>
<dbReference type="Pfam" id="PF00696">
    <property type="entry name" value="AA_kinase"/>
    <property type="match status" value="1"/>
</dbReference>
<keyword evidence="3" id="KW-1185">Reference proteome</keyword>
<evidence type="ECO:0000313" key="3">
    <source>
        <dbReference type="Proteomes" id="UP001055093"/>
    </source>
</evidence>
<comment type="caution">
    <text evidence="2">The sequence shown here is derived from an EMBL/GenBank/DDBJ whole genome shotgun (WGS) entry which is preliminary data.</text>
</comment>
<evidence type="ECO:0000259" key="1">
    <source>
        <dbReference type="Pfam" id="PF00696"/>
    </source>
</evidence>
<dbReference type="SUPFAM" id="SSF53633">
    <property type="entry name" value="Carbamate kinase-like"/>
    <property type="match status" value="1"/>
</dbReference>